<organism evidence="1 2">
    <name type="scientific">Roseibacillus persicicus</name>
    <dbReference type="NCBI Taxonomy" id="454148"/>
    <lineage>
        <taxon>Bacteria</taxon>
        <taxon>Pseudomonadati</taxon>
        <taxon>Verrucomicrobiota</taxon>
        <taxon>Verrucomicrobiia</taxon>
        <taxon>Verrucomicrobiales</taxon>
        <taxon>Verrucomicrobiaceae</taxon>
        <taxon>Roseibacillus</taxon>
    </lineage>
</organism>
<evidence type="ECO:0000313" key="1">
    <source>
        <dbReference type="EMBL" id="GHC43947.1"/>
    </source>
</evidence>
<proteinExistence type="predicted"/>
<comment type="caution">
    <text evidence="1">The sequence shown here is derived from an EMBL/GenBank/DDBJ whole genome shotgun (WGS) entry which is preliminary data.</text>
</comment>
<reference evidence="1" key="1">
    <citation type="journal article" date="2014" name="Int. J. Syst. Evol. Microbiol.">
        <title>Complete genome sequence of Corynebacterium casei LMG S-19264T (=DSM 44701T), isolated from a smear-ripened cheese.</title>
        <authorList>
            <consortium name="US DOE Joint Genome Institute (JGI-PGF)"/>
            <person name="Walter F."/>
            <person name="Albersmeier A."/>
            <person name="Kalinowski J."/>
            <person name="Ruckert C."/>
        </authorList>
    </citation>
    <scope>NUCLEOTIDE SEQUENCE</scope>
    <source>
        <strain evidence="1">KCTC 12988</strain>
    </source>
</reference>
<dbReference type="EMBL" id="BMXI01000002">
    <property type="protein sequence ID" value="GHC43947.1"/>
    <property type="molecule type" value="Genomic_DNA"/>
</dbReference>
<dbReference type="AlphaFoldDB" id="A0A918TIQ0"/>
<protein>
    <submittedName>
        <fullName evidence="1">Uncharacterized protein</fullName>
    </submittedName>
</protein>
<name>A0A918TIQ0_9BACT</name>
<reference evidence="1" key="2">
    <citation type="submission" date="2020-09" db="EMBL/GenBank/DDBJ databases">
        <authorList>
            <person name="Sun Q."/>
            <person name="Kim S."/>
        </authorList>
    </citation>
    <scope>NUCLEOTIDE SEQUENCE</scope>
    <source>
        <strain evidence="1">KCTC 12988</strain>
    </source>
</reference>
<sequence length="141" mass="16238">MTQKYRAEIESDEGGFTIHWTQNLTNRNTNYELRGMDGGLQRCALLFDGSTYRMNLSLRSGRFLEYQVDTSGSALFRTRDDEVSTAIRVTGNKRTYLIDDMKFEHADYQSNMRFQCSPDRLSQAAFVANLLFNPPLLNQDS</sequence>
<dbReference type="RefSeq" id="WP_189567304.1">
    <property type="nucleotide sequence ID" value="NZ_BMXI01000002.1"/>
</dbReference>
<gene>
    <name evidence="1" type="ORF">GCM10007100_06440</name>
</gene>
<dbReference type="Proteomes" id="UP000644507">
    <property type="component" value="Unassembled WGS sequence"/>
</dbReference>
<accession>A0A918TIQ0</accession>
<evidence type="ECO:0000313" key="2">
    <source>
        <dbReference type="Proteomes" id="UP000644507"/>
    </source>
</evidence>
<keyword evidence="2" id="KW-1185">Reference proteome</keyword>